<reference evidence="1 2" key="1">
    <citation type="submission" date="2016-08" db="EMBL/GenBank/DDBJ databases">
        <authorList>
            <person name="Seilhamer J.J."/>
        </authorList>
    </citation>
    <scope>NUCLEOTIDE SEQUENCE [LARGE SCALE GENOMIC DNA]</scope>
    <source>
        <strain evidence="1 2">A37T2</strain>
    </source>
</reference>
<gene>
    <name evidence="1" type="ORF">GA0116948_110125</name>
</gene>
<protein>
    <submittedName>
        <fullName evidence="1">Uncharacterized protein</fullName>
    </submittedName>
</protein>
<dbReference type="Proteomes" id="UP000242818">
    <property type="component" value="Unassembled WGS sequence"/>
</dbReference>
<dbReference type="EMBL" id="FMAR01000010">
    <property type="protein sequence ID" value="SCC48734.1"/>
    <property type="molecule type" value="Genomic_DNA"/>
</dbReference>
<keyword evidence="2" id="KW-1185">Reference proteome</keyword>
<name>A0A1C4EYT4_9BACT</name>
<dbReference type="AlphaFoldDB" id="A0A1C4EYT4"/>
<evidence type="ECO:0000313" key="1">
    <source>
        <dbReference type="EMBL" id="SCC48734.1"/>
    </source>
</evidence>
<accession>A0A1C4EYT4</accession>
<evidence type="ECO:0000313" key="2">
    <source>
        <dbReference type="Proteomes" id="UP000242818"/>
    </source>
</evidence>
<proteinExistence type="predicted"/>
<organism evidence="1 2">
    <name type="scientific">Chitinophaga costaii</name>
    <dbReference type="NCBI Taxonomy" id="1335309"/>
    <lineage>
        <taxon>Bacteria</taxon>
        <taxon>Pseudomonadati</taxon>
        <taxon>Bacteroidota</taxon>
        <taxon>Chitinophagia</taxon>
        <taxon>Chitinophagales</taxon>
        <taxon>Chitinophagaceae</taxon>
        <taxon>Chitinophaga</taxon>
    </lineage>
</organism>
<sequence>MIYSKKDTNIHVKAFYSYTAKKFQNIDYSLSKQLDSIKKMKLYEIKIFQPSKYYENYKLTMDGFEQRYTLEALEVPDQKKFLSIFNRYLRDIGKSR</sequence>